<feature type="compositionally biased region" description="Basic and acidic residues" evidence="1">
    <location>
        <begin position="20"/>
        <end position="30"/>
    </location>
</feature>
<evidence type="ECO:0000313" key="2">
    <source>
        <dbReference type="EMBL" id="KAK8993516.1"/>
    </source>
</evidence>
<comment type="caution">
    <text evidence="2">The sequence shown here is derived from an EMBL/GenBank/DDBJ whole genome shotgun (WGS) entry which is preliminary data.</text>
</comment>
<proteinExistence type="predicted"/>
<evidence type="ECO:0000313" key="3">
    <source>
        <dbReference type="Proteomes" id="UP001396334"/>
    </source>
</evidence>
<name>A0ABR2PYJ3_9ROSI</name>
<keyword evidence="3" id="KW-1185">Reference proteome</keyword>
<accession>A0ABR2PYJ3</accession>
<dbReference type="Proteomes" id="UP001396334">
    <property type="component" value="Unassembled WGS sequence"/>
</dbReference>
<protein>
    <submittedName>
        <fullName evidence="2">Uncharacterized protein</fullName>
    </submittedName>
</protein>
<dbReference type="EMBL" id="JBBPBN010000049">
    <property type="protein sequence ID" value="KAK8993516.1"/>
    <property type="molecule type" value="Genomic_DNA"/>
</dbReference>
<reference evidence="2 3" key="1">
    <citation type="journal article" date="2024" name="G3 (Bethesda)">
        <title>Genome assembly of Hibiscus sabdariffa L. provides insights into metabolisms of medicinal natural products.</title>
        <authorList>
            <person name="Kim T."/>
        </authorList>
    </citation>
    <scope>NUCLEOTIDE SEQUENCE [LARGE SCALE GENOMIC DNA]</scope>
    <source>
        <strain evidence="2">TK-2024</strain>
        <tissue evidence="2">Old leaves</tissue>
    </source>
</reference>
<feature type="region of interest" description="Disordered" evidence="1">
    <location>
        <begin position="20"/>
        <end position="43"/>
    </location>
</feature>
<gene>
    <name evidence="2" type="ORF">V6N11_033611</name>
</gene>
<organism evidence="2 3">
    <name type="scientific">Hibiscus sabdariffa</name>
    <name type="common">roselle</name>
    <dbReference type="NCBI Taxonomy" id="183260"/>
    <lineage>
        <taxon>Eukaryota</taxon>
        <taxon>Viridiplantae</taxon>
        <taxon>Streptophyta</taxon>
        <taxon>Embryophyta</taxon>
        <taxon>Tracheophyta</taxon>
        <taxon>Spermatophyta</taxon>
        <taxon>Magnoliopsida</taxon>
        <taxon>eudicotyledons</taxon>
        <taxon>Gunneridae</taxon>
        <taxon>Pentapetalae</taxon>
        <taxon>rosids</taxon>
        <taxon>malvids</taxon>
        <taxon>Malvales</taxon>
        <taxon>Malvaceae</taxon>
        <taxon>Malvoideae</taxon>
        <taxon>Hibiscus</taxon>
    </lineage>
</organism>
<sequence length="108" mass="12206">MLVKGRLKIWDHLPATRKERCEENKVEQGESSRQGARGKKKEGWREVISDDLKRIGIGLKQYKLKDGAAKGDVARSGGGAKMSYFILNFNLNLRSLFVVVDVLYNLIV</sequence>
<evidence type="ECO:0000256" key="1">
    <source>
        <dbReference type="SAM" id="MobiDB-lite"/>
    </source>
</evidence>